<reference evidence="2" key="1">
    <citation type="submission" date="2022-03" db="EMBL/GenBank/DDBJ databases">
        <authorList>
            <person name="Brunel B."/>
        </authorList>
    </citation>
    <scope>NUCLEOTIDE SEQUENCE</scope>
    <source>
        <strain evidence="2">STM4922sample</strain>
    </source>
</reference>
<evidence type="ECO:0000256" key="1">
    <source>
        <dbReference type="SAM" id="MobiDB-lite"/>
    </source>
</evidence>
<comment type="caution">
    <text evidence="2">The sequence shown here is derived from an EMBL/GenBank/DDBJ whole genome shotgun (WGS) entry which is preliminary data.</text>
</comment>
<dbReference type="RefSeq" id="WP_254023445.1">
    <property type="nucleotide sequence ID" value="NZ_CAKXZS010000005.1"/>
</dbReference>
<feature type="compositionally biased region" description="Basic and acidic residues" evidence="1">
    <location>
        <begin position="42"/>
        <end position="62"/>
    </location>
</feature>
<keyword evidence="3" id="KW-1185">Reference proteome</keyword>
<protein>
    <submittedName>
        <fullName evidence="2">Uncharacterized protein</fullName>
    </submittedName>
</protein>
<name>A0ABM9DIH9_9HYPH</name>
<proteinExistence type="predicted"/>
<organism evidence="2 3">
    <name type="scientific">Mesorhizobium ventifaucium</name>
    <dbReference type="NCBI Taxonomy" id="666020"/>
    <lineage>
        <taxon>Bacteria</taxon>
        <taxon>Pseudomonadati</taxon>
        <taxon>Pseudomonadota</taxon>
        <taxon>Alphaproteobacteria</taxon>
        <taxon>Hyphomicrobiales</taxon>
        <taxon>Phyllobacteriaceae</taxon>
        <taxon>Mesorhizobium</taxon>
    </lineage>
</organism>
<evidence type="ECO:0000313" key="3">
    <source>
        <dbReference type="Proteomes" id="UP001152604"/>
    </source>
</evidence>
<gene>
    <name evidence="2" type="ORF">MES4922_130047</name>
</gene>
<dbReference type="Proteomes" id="UP001152604">
    <property type="component" value="Unassembled WGS sequence"/>
</dbReference>
<evidence type="ECO:0000313" key="2">
    <source>
        <dbReference type="EMBL" id="CAH2395618.1"/>
    </source>
</evidence>
<sequence>MPKGAAGFFVVFGEHELATMVRVGNKSAAPSDRGQAMQEKQGLTDKEKHDRQERTSDAARALTDIERVAREAKTARLRER</sequence>
<dbReference type="EMBL" id="CAKXZS010000005">
    <property type="protein sequence ID" value="CAH2395618.1"/>
    <property type="molecule type" value="Genomic_DNA"/>
</dbReference>
<accession>A0ABM9DIH9</accession>
<feature type="region of interest" description="Disordered" evidence="1">
    <location>
        <begin position="25"/>
        <end position="62"/>
    </location>
</feature>